<dbReference type="EMBL" id="CAVLGL010000086">
    <property type="protein sequence ID" value="CAK1590796.1"/>
    <property type="molecule type" value="Genomic_DNA"/>
</dbReference>
<name>A0AAV1L695_9NEOP</name>
<reference evidence="8 9" key="1">
    <citation type="submission" date="2023-11" db="EMBL/GenBank/DDBJ databases">
        <authorList>
            <person name="Hedman E."/>
            <person name="Englund M."/>
            <person name="Stromberg M."/>
            <person name="Nyberg Akerstrom W."/>
            <person name="Nylinder S."/>
            <person name="Jareborg N."/>
            <person name="Kallberg Y."/>
            <person name="Kronander E."/>
        </authorList>
    </citation>
    <scope>NUCLEOTIDE SEQUENCE [LARGE SCALE GENOMIC DNA]</scope>
</reference>
<evidence type="ECO:0000256" key="5">
    <source>
        <dbReference type="ARBA" id="ARBA00023098"/>
    </source>
</evidence>
<evidence type="ECO:0000256" key="6">
    <source>
        <dbReference type="ARBA" id="ARBA00023180"/>
    </source>
</evidence>
<protein>
    <recommendedName>
        <fullName evidence="7">AB hydrolase-1 domain-containing protein</fullName>
    </recommendedName>
</protein>
<sequence>MCYDLWVPNVRGNYYSKKHIKLDPAKDPEFWDFSTIEFAYYDIPASIDYILKHTMSDNINYIGYSQGGGTFLMMNSERPEYHYKIGVGILLAPATRLTYTRSQLFRFLLDYYKANLPYLYQIGIYEAPPQGGIVQEIAAFLCKNYVIADTICRYFLSLIDSFHPGSVETETIRVFIGHFPAGTSVKNMAWYGQTLNVDMFQKFDYGPSRNLEMYGTAQPPPFNLSAVTVPVVVIHGRNDFLTSPADVDWVTSHLPNVLEDYYIVDPLWNHFDVTYSQFTARYVLPKIKEYLEKFSQDGDM</sequence>
<evidence type="ECO:0000256" key="2">
    <source>
        <dbReference type="ARBA" id="ARBA00022729"/>
    </source>
</evidence>
<keyword evidence="6" id="KW-0325">Glycoprotein</keyword>
<gene>
    <name evidence="8" type="ORF">PARMNEM_LOCUS11112</name>
</gene>
<evidence type="ECO:0000256" key="3">
    <source>
        <dbReference type="ARBA" id="ARBA00022801"/>
    </source>
</evidence>
<dbReference type="GO" id="GO:0016787">
    <property type="term" value="F:hydrolase activity"/>
    <property type="evidence" value="ECO:0007669"/>
    <property type="project" value="UniProtKB-KW"/>
</dbReference>
<dbReference type="InterPro" id="IPR000073">
    <property type="entry name" value="AB_hydrolase_1"/>
</dbReference>
<dbReference type="Gene3D" id="3.40.50.1820">
    <property type="entry name" value="alpha/beta hydrolase"/>
    <property type="match status" value="1"/>
</dbReference>
<organism evidence="8 9">
    <name type="scientific">Parnassius mnemosyne</name>
    <name type="common">clouded apollo</name>
    <dbReference type="NCBI Taxonomy" id="213953"/>
    <lineage>
        <taxon>Eukaryota</taxon>
        <taxon>Metazoa</taxon>
        <taxon>Ecdysozoa</taxon>
        <taxon>Arthropoda</taxon>
        <taxon>Hexapoda</taxon>
        <taxon>Insecta</taxon>
        <taxon>Pterygota</taxon>
        <taxon>Neoptera</taxon>
        <taxon>Endopterygota</taxon>
        <taxon>Lepidoptera</taxon>
        <taxon>Glossata</taxon>
        <taxon>Ditrysia</taxon>
        <taxon>Papilionoidea</taxon>
        <taxon>Papilionidae</taxon>
        <taxon>Parnassiinae</taxon>
        <taxon>Parnassini</taxon>
        <taxon>Parnassius</taxon>
        <taxon>Driopa</taxon>
    </lineage>
</organism>
<evidence type="ECO:0000256" key="4">
    <source>
        <dbReference type="ARBA" id="ARBA00022963"/>
    </source>
</evidence>
<keyword evidence="4" id="KW-0442">Lipid degradation</keyword>
<evidence type="ECO:0000313" key="9">
    <source>
        <dbReference type="Proteomes" id="UP001314205"/>
    </source>
</evidence>
<proteinExistence type="inferred from homology"/>
<evidence type="ECO:0000256" key="1">
    <source>
        <dbReference type="ARBA" id="ARBA00010701"/>
    </source>
</evidence>
<dbReference type="Proteomes" id="UP001314205">
    <property type="component" value="Unassembled WGS sequence"/>
</dbReference>
<accession>A0AAV1L695</accession>
<evidence type="ECO:0000259" key="7">
    <source>
        <dbReference type="Pfam" id="PF00561"/>
    </source>
</evidence>
<keyword evidence="9" id="KW-1185">Reference proteome</keyword>
<comment type="caution">
    <text evidence="8">The sequence shown here is derived from an EMBL/GenBank/DDBJ whole genome shotgun (WGS) entry which is preliminary data.</text>
</comment>
<keyword evidence="2" id="KW-0732">Signal</keyword>
<dbReference type="SUPFAM" id="SSF53474">
    <property type="entry name" value="alpha/beta-Hydrolases"/>
    <property type="match status" value="1"/>
</dbReference>
<dbReference type="FunFam" id="3.40.50.1820:FF:000057">
    <property type="entry name" value="Lipase"/>
    <property type="match status" value="1"/>
</dbReference>
<dbReference type="Pfam" id="PF00561">
    <property type="entry name" value="Abhydrolase_1"/>
    <property type="match status" value="1"/>
</dbReference>
<keyword evidence="5" id="KW-0443">Lipid metabolism</keyword>
<dbReference type="AlphaFoldDB" id="A0AAV1L695"/>
<feature type="domain" description="AB hydrolase-1" evidence="7">
    <location>
        <begin position="3"/>
        <end position="80"/>
    </location>
</feature>
<dbReference type="PANTHER" id="PTHR11005">
    <property type="entry name" value="LYSOSOMAL ACID LIPASE-RELATED"/>
    <property type="match status" value="1"/>
</dbReference>
<keyword evidence="3" id="KW-0378">Hydrolase</keyword>
<dbReference type="InterPro" id="IPR029058">
    <property type="entry name" value="AB_hydrolase_fold"/>
</dbReference>
<comment type="similarity">
    <text evidence="1">Belongs to the AB hydrolase superfamily. Lipase family.</text>
</comment>
<dbReference type="GO" id="GO:0016042">
    <property type="term" value="P:lipid catabolic process"/>
    <property type="evidence" value="ECO:0007669"/>
    <property type="project" value="UniProtKB-KW"/>
</dbReference>
<evidence type="ECO:0000313" key="8">
    <source>
        <dbReference type="EMBL" id="CAK1590796.1"/>
    </source>
</evidence>